<dbReference type="Pfam" id="PF03401">
    <property type="entry name" value="TctC"/>
    <property type="match status" value="1"/>
</dbReference>
<dbReference type="Gene3D" id="3.40.190.150">
    <property type="entry name" value="Bordetella uptake gene, domain 1"/>
    <property type="match status" value="1"/>
</dbReference>
<dbReference type="OrthoDB" id="8880364at2"/>
<dbReference type="AlphaFoldDB" id="A0A4Z0BYU4"/>
<keyword evidence="3" id="KW-1185">Reference proteome</keyword>
<name>A0A4Z0BYU4_9BURK</name>
<dbReference type="SUPFAM" id="SSF53850">
    <property type="entry name" value="Periplasmic binding protein-like II"/>
    <property type="match status" value="1"/>
</dbReference>
<protein>
    <submittedName>
        <fullName evidence="2">Tripartite tricarboxylate transporter substrate binding protein</fullName>
    </submittedName>
</protein>
<dbReference type="PIRSF" id="PIRSF017082">
    <property type="entry name" value="YflP"/>
    <property type="match status" value="1"/>
</dbReference>
<dbReference type="PANTHER" id="PTHR42928">
    <property type="entry name" value="TRICARBOXYLATE-BINDING PROTEIN"/>
    <property type="match status" value="1"/>
</dbReference>
<dbReference type="CDD" id="cd13578">
    <property type="entry name" value="PBP2_Bug27"/>
    <property type="match status" value="1"/>
</dbReference>
<proteinExistence type="inferred from homology"/>
<accession>A0A4Z0BYU4</accession>
<organism evidence="2 3">
    <name type="scientific">Ramlibacter rhizophilus</name>
    <dbReference type="NCBI Taxonomy" id="1781167"/>
    <lineage>
        <taxon>Bacteria</taxon>
        <taxon>Pseudomonadati</taxon>
        <taxon>Pseudomonadota</taxon>
        <taxon>Betaproteobacteria</taxon>
        <taxon>Burkholderiales</taxon>
        <taxon>Comamonadaceae</taxon>
        <taxon>Ramlibacter</taxon>
    </lineage>
</organism>
<gene>
    <name evidence="2" type="ORF">EZ242_01790</name>
</gene>
<reference evidence="2 3" key="1">
    <citation type="submission" date="2019-03" db="EMBL/GenBank/DDBJ databases">
        <title>Ramlibacter rhizophilus CCTCC AB2015357, whole genome shotgun sequence.</title>
        <authorList>
            <person name="Zhang X."/>
            <person name="Feng G."/>
            <person name="Zhu H."/>
        </authorList>
    </citation>
    <scope>NUCLEOTIDE SEQUENCE [LARGE SCALE GENOMIC DNA]</scope>
    <source>
        <strain evidence="2 3">CCTCC AB2015357</strain>
    </source>
</reference>
<dbReference type="InterPro" id="IPR042100">
    <property type="entry name" value="Bug_dom1"/>
</dbReference>
<dbReference type="PANTHER" id="PTHR42928:SF5">
    <property type="entry name" value="BLR1237 PROTEIN"/>
    <property type="match status" value="1"/>
</dbReference>
<dbReference type="InterPro" id="IPR005064">
    <property type="entry name" value="BUG"/>
</dbReference>
<dbReference type="Proteomes" id="UP000297564">
    <property type="component" value="Unassembled WGS sequence"/>
</dbReference>
<evidence type="ECO:0000256" key="1">
    <source>
        <dbReference type="ARBA" id="ARBA00006987"/>
    </source>
</evidence>
<comment type="caution">
    <text evidence="2">The sequence shown here is derived from an EMBL/GenBank/DDBJ whole genome shotgun (WGS) entry which is preliminary data.</text>
</comment>
<sequence>MDRRDFMAGGFGALLAGALPAAFAQSWPDRPIRAVQGFPAGGNADTIARLVGTEMSKALGQPFVVEAVTGAGGTLGSAAVARAAPDGNTILLATGGHVVAGALYDKLPYDTIASFDPVSTITFFPFLLAVPADSKFRNLGDVLSAARGAPGTIGYGTAGVGSTHHLVGELLAKMAGVRMMHVPFRGDAASIPALLGNNIPLVIAPPTAVLGHAKAGKVRVLAVTGPERWGAMPDVPTVAEQGVAGYDVRSWAGWMVPAGTPPAVIARLNAETLKALQVPAVKSRLEDMGGEARGSTPQEMRAMMVAELQKWKQVVADAGIPRMG</sequence>
<dbReference type="Gene3D" id="3.40.190.10">
    <property type="entry name" value="Periplasmic binding protein-like II"/>
    <property type="match status" value="1"/>
</dbReference>
<evidence type="ECO:0000313" key="2">
    <source>
        <dbReference type="EMBL" id="TFZ04507.1"/>
    </source>
</evidence>
<comment type="similarity">
    <text evidence="1">Belongs to the UPF0065 (bug) family.</text>
</comment>
<dbReference type="EMBL" id="SMLL01000001">
    <property type="protein sequence ID" value="TFZ04507.1"/>
    <property type="molecule type" value="Genomic_DNA"/>
</dbReference>
<dbReference type="RefSeq" id="WP_135283389.1">
    <property type="nucleotide sequence ID" value="NZ_SMLL01000001.1"/>
</dbReference>
<evidence type="ECO:0000313" key="3">
    <source>
        <dbReference type="Proteomes" id="UP000297564"/>
    </source>
</evidence>